<keyword evidence="3" id="KW-1185">Reference proteome</keyword>
<evidence type="ECO:0000313" key="2">
    <source>
        <dbReference type="EMBL" id="MFD1531414.1"/>
    </source>
</evidence>
<accession>A0ABW4FLD0</accession>
<gene>
    <name evidence="2" type="ORF">ACFSCY_18400</name>
</gene>
<comment type="caution">
    <text evidence="2">The sequence shown here is derived from an EMBL/GenBank/DDBJ whole genome shotgun (WGS) entry which is preliminary data.</text>
</comment>
<name>A0ABW4FLD0_9PSEU</name>
<dbReference type="EMBL" id="JBHUCP010000012">
    <property type="protein sequence ID" value="MFD1531414.1"/>
    <property type="molecule type" value="Genomic_DNA"/>
</dbReference>
<sequence>MPDMALLAHDLVRTLGARRVLDGVSLSAAPGHRIGLNLGSATNSKTRSAPAPAPS</sequence>
<proteinExistence type="predicted"/>
<reference evidence="3" key="1">
    <citation type="journal article" date="2019" name="Int. J. Syst. Evol. Microbiol.">
        <title>The Global Catalogue of Microorganisms (GCM) 10K type strain sequencing project: providing services to taxonomists for standard genome sequencing and annotation.</title>
        <authorList>
            <consortium name="The Broad Institute Genomics Platform"/>
            <consortium name="The Broad Institute Genome Sequencing Center for Infectious Disease"/>
            <person name="Wu L."/>
            <person name="Ma J."/>
        </authorList>
    </citation>
    <scope>NUCLEOTIDE SEQUENCE [LARGE SCALE GENOMIC DNA]</scope>
    <source>
        <strain evidence="3">JCM 12165</strain>
    </source>
</reference>
<evidence type="ECO:0000313" key="3">
    <source>
        <dbReference type="Proteomes" id="UP001597145"/>
    </source>
</evidence>
<feature type="region of interest" description="Disordered" evidence="1">
    <location>
        <begin position="35"/>
        <end position="55"/>
    </location>
</feature>
<protein>
    <submittedName>
        <fullName evidence="2">Uncharacterized protein</fullName>
    </submittedName>
</protein>
<dbReference type="Proteomes" id="UP001597145">
    <property type="component" value="Unassembled WGS sequence"/>
</dbReference>
<evidence type="ECO:0000256" key="1">
    <source>
        <dbReference type="SAM" id="MobiDB-lite"/>
    </source>
</evidence>
<organism evidence="2 3">
    <name type="scientific">Pseudonocardia aurantiaca</name>
    <dbReference type="NCBI Taxonomy" id="75290"/>
    <lineage>
        <taxon>Bacteria</taxon>
        <taxon>Bacillati</taxon>
        <taxon>Actinomycetota</taxon>
        <taxon>Actinomycetes</taxon>
        <taxon>Pseudonocardiales</taxon>
        <taxon>Pseudonocardiaceae</taxon>
        <taxon>Pseudonocardia</taxon>
    </lineage>
</organism>
<dbReference type="RefSeq" id="WP_343979031.1">
    <property type="nucleotide sequence ID" value="NZ_BAAAJG010000010.1"/>
</dbReference>